<reference evidence="1" key="1">
    <citation type="submission" date="2016-10" db="EMBL/GenBank/DDBJ databases">
        <title>Genome Sequence of Pseudomonas putida GM4FR.</title>
        <authorList>
            <person name="Poehlein A."/>
            <person name="Wemheuer F."/>
            <person name="Hollensteiner J."/>
            <person name="Wemheuer B."/>
        </authorList>
    </citation>
    <scope>NUCLEOTIDE SEQUENCE [LARGE SCALE GENOMIC DNA]</scope>
    <source>
        <strain evidence="1">GM4FR</strain>
    </source>
</reference>
<gene>
    <name evidence="1" type="ORF">PSEMO_61290</name>
</gene>
<dbReference type="AlphaFoldDB" id="A0A1Q9QVK7"/>
<dbReference type="EMBL" id="MKZO01000075">
    <property type="protein sequence ID" value="OLS59168.1"/>
    <property type="molecule type" value="Genomic_DNA"/>
</dbReference>
<sequence length="191" mass="22164">MLLIRDTQLQALAQMPRARFIENMLSHLYTHFPAQAWLLTRDELRDQISELVDRAASYQLTSRQQVCRFINLAATYGWAFDSDPERSWMRDILTDTVLALPGERLDRLMKSCLHRQRVEQRNLAQRRALGLIPNDVSMALKPQEATDFSGLYSYTNTPPKRLDTDERLVDNPSDHRFSHALSSAEEFLLDD</sequence>
<evidence type="ECO:0000313" key="1">
    <source>
        <dbReference type="EMBL" id="OLS59168.1"/>
    </source>
</evidence>
<dbReference type="Proteomes" id="UP000186736">
    <property type="component" value="Unassembled WGS sequence"/>
</dbReference>
<protein>
    <submittedName>
        <fullName evidence="1">Uncharacterized protein</fullName>
    </submittedName>
</protein>
<accession>A0A1Q9QVK7</accession>
<name>A0A1Q9QVK7_PSEPU</name>
<dbReference type="RefSeq" id="WP_075806688.1">
    <property type="nucleotide sequence ID" value="NZ_MKZO01000075.1"/>
</dbReference>
<proteinExistence type="predicted"/>
<comment type="caution">
    <text evidence="1">The sequence shown here is derived from an EMBL/GenBank/DDBJ whole genome shotgun (WGS) entry which is preliminary data.</text>
</comment>
<organism evidence="1">
    <name type="scientific">Pseudomonas putida</name>
    <name type="common">Arthrobacter siderocapsulatus</name>
    <dbReference type="NCBI Taxonomy" id="303"/>
    <lineage>
        <taxon>Bacteria</taxon>
        <taxon>Pseudomonadati</taxon>
        <taxon>Pseudomonadota</taxon>
        <taxon>Gammaproteobacteria</taxon>
        <taxon>Pseudomonadales</taxon>
        <taxon>Pseudomonadaceae</taxon>
        <taxon>Pseudomonas</taxon>
    </lineage>
</organism>